<evidence type="ECO:0000313" key="2">
    <source>
        <dbReference type="Proteomes" id="UP000724584"/>
    </source>
</evidence>
<keyword evidence="2" id="KW-1185">Reference proteome</keyword>
<dbReference type="EMBL" id="JAGIZQ010000004">
    <property type="protein sequence ID" value="KAH6631206.1"/>
    <property type="molecule type" value="Genomic_DNA"/>
</dbReference>
<accession>A0ACB7P8P9</accession>
<proteinExistence type="predicted"/>
<evidence type="ECO:0000313" key="1">
    <source>
        <dbReference type="EMBL" id="KAH6631206.1"/>
    </source>
</evidence>
<sequence length="251" mass="26422">MFSESTSFCGPISGDPLEFFRAPRAASQDMFSGSTPFCGPISGDPLEFFRAPRAASHAQPAASRGVSGKPGPLPSRSMSTQATTARDAKPPTPQRPAADETETHGDLDTQPHGEPAVSETQAPSTSGSGEAYTVPGTQYSTRGQKRKQPSEAESVSPDTAQKRARIEVIPSPEGPPGNQLALRPLAESSSGEWDSFNPIPALHNRAVENSQVNPVDVPPRAESSPANPISTGRIELGCPHGKQRFDDAAIN</sequence>
<dbReference type="Proteomes" id="UP000724584">
    <property type="component" value="Unassembled WGS sequence"/>
</dbReference>
<protein>
    <submittedName>
        <fullName evidence="1">Uncharacterized protein</fullName>
    </submittedName>
</protein>
<gene>
    <name evidence="1" type="ORF">F5144DRAFT_547351</name>
</gene>
<organism evidence="1 2">
    <name type="scientific">Chaetomium tenue</name>
    <dbReference type="NCBI Taxonomy" id="1854479"/>
    <lineage>
        <taxon>Eukaryota</taxon>
        <taxon>Fungi</taxon>
        <taxon>Dikarya</taxon>
        <taxon>Ascomycota</taxon>
        <taxon>Pezizomycotina</taxon>
        <taxon>Sordariomycetes</taxon>
        <taxon>Sordariomycetidae</taxon>
        <taxon>Sordariales</taxon>
        <taxon>Chaetomiaceae</taxon>
        <taxon>Chaetomium</taxon>
    </lineage>
</organism>
<reference evidence="1 2" key="1">
    <citation type="journal article" date="2021" name="Nat. Commun.">
        <title>Genetic determinants of endophytism in the Arabidopsis root mycobiome.</title>
        <authorList>
            <person name="Mesny F."/>
            <person name="Miyauchi S."/>
            <person name="Thiergart T."/>
            <person name="Pickel B."/>
            <person name="Atanasova L."/>
            <person name="Karlsson M."/>
            <person name="Huettel B."/>
            <person name="Barry K.W."/>
            <person name="Haridas S."/>
            <person name="Chen C."/>
            <person name="Bauer D."/>
            <person name="Andreopoulos W."/>
            <person name="Pangilinan J."/>
            <person name="LaButti K."/>
            <person name="Riley R."/>
            <person name="Lipzen A."/>
            <person name="Clum A."/>
            <person name="Drula E."/>
            <person name="Henrissat B."/>
            <person name="Kohler A."/>
            <person name="Grigoriev I.V."/>
            <person name="Martin F.M."/>
            <person name="Hacquard S."/>
        </authorList>
    </citation>
    <scope>NUCLEOTIDE SEQUENCE [LARGE SCALE GENOMIC DNA]</scope>
    <source>
        <strain evidence="1 2">MPI-SDFR-AT-0079</strain>
    </source>
</reference>
<comment type="caution">
    <text evidence="1">The sequence shown here is derived from an EMBL/GenBank/DDBJ whole genome shotgun (WGS) entry which is preliminary data.</text>
</comment>
<name>A0ACB7P8P9_9PEZI</name>